<proteinExistence type="predicted"/>
<evidence type="ECO:0000313" key="2">
    <source>
        <dbReference type="EMBL" id="KAK9146696.1"/>
    </source>
</evidence>
<keyword evidence="3" id="KW-1185">Reference proteome</keyword>
<reference evidence="2 3" key="1">
    <citation type="submission" date="2024-01" db="EMBL/GenBank/DDBJ databases">
        <title>Genome assemblies of Stephania.</title>
        <authorList>
            <person name="Yang L."/>
        </authorList>
    </citation>
    <scope>NUCLEOTIDE SEQUENCE [LARGE SCALE GENOMIC DNA]</scope>
    <source>
        <strain evidence="2">QJT</strain>
        <tissue evidence="2">Leaf</tissue>
    </source>
</reference>
<comment type="caution">
    <text evidence="2">The sequence shown here is derived from an EMBL/GenBank/DDBJ whole genome shotgun (WGS) entry which is preliminary data.</text>
</comment>
<evidence type="ECO:0000313" key="3">
    <source>
        <dbReference type="Proteomes" id="UP001417504"/>
    </source>
</evidence>
<gene>
    <name evidence="2" type="ORF">Sjap_006599</name>
</gene>
<organism evidence="2 3">
    <name type="scientific">Stephania japonica</name>
    <dbReference type="NCBI Taxonomy" id="461633"/>
    <lineage>
        <taxon>Eukaryota</taxon>
        <taxon>Viridiplantae</taxon>
        <taxon>Streptophyta</taxon>
        <taxon>Embryophyta</taxon>
        <taxon>Tracheophyta</taxon>
        <taxon>Spermatophyta</taxon>
        <taxon>Magnoliopsida</taxon>
        <taxon>Ranunculales</taxon>
        <taxon>Menispermaceae</taxon>
        <taxon>Menispermoideae</taxon>
        <taxon>Cissampelideae</taxon>
        <taxon>Stephania</taxon>
    </lineage>
</organism>
<dbReference type="EMBL" id="JBBNAE010000002">
    <property type="protein sequence ID" value="KAK9146696.1"/>
    <property type="molecule type" value="Genomic_DNA"/>
</dbReference>
<dbReference type="AlphaFoldDB" id="A0AAP0PMY8"/>
<sequence>MAIIEESHPLPQSGGVKRKLDQTSEDRDQIWAREIAECVGVLRARVSWKRSGREGVDERRRIPRFPADFVDLGILGNWGLIWVGFLADNLLKYIVDGDAVPALATHLKAPPCLVEEEDGDGLRSRPLEVEARSAFALGLLAANIIIGVFRSGYLLSRESDLSLGRKFD</sequence>
<name>A0AAP0PMY8_9MAGN</name>
<protein>
    <submittedName>
        <fullName evidence="2">Uncharacterized protein</fullName>
    </submittedName>
</protein>
<feature type="region of interest" description="Disordered" evidence="1">
    <location>
        <begin position="1"/>
        <end position="21"/>
    </location>
</feature>
<accession>A0AAP0PMY8</accession>
<evidence type="ECO:0000256" key="1">
    <source>
        <dbReference type="SAM" id="MobiDB-lite"/>
    </source>
</evidence>
<dbReference type="Proteomes" id="UP001417504">
    <property type="component" value="Unassembled WGS sequence"/>
</dbReference>